<feature type="region of interest" description="Disordered" evidence="1">
    <location>
        <begin position="1"/>
        <end position="26"/>
    </location>
</feature>
<dbReference type="RefSeq" id="WP_101717465.1">
    <property type="nucleotide sequence ID" value="NZ_PJRS01000016.1"/>
</dbReference>
<keyword evidence="3" id="KW-1185">Reference proteome</keyword>
<name>A0A2N5DMN3_9CAUL</name>
<dbReference type="EMBL" id="PJRS01000016">
    <property type="protein sequence ID" value="PLR27297.1"/>
    <property type="molecule type" value="Genomic_DNA"/>
</dbReference>
<reference evidence="2 3" key="1">
    <citation type="submission" date="2017-12" db="EMBL/GenBank/DDBJ databases">
        <title>The genome sequence of Caulobacter sp. 410.</title>
        <authorList>
            <person name="Gao J."/>
            <person name="Mao X."/>
            <person name="Sun J."/>
        </authorList>
    </citation>
    <scope>NUCLEOTIDE SEQUENCE [LARGE SCALE GENOMIC DNA]</scope>
    <source>
        <strain evidence="2 3">410</strain>
    </source>
</reference>
<accession>A0A2N5DMN3</accession>
<dbReference type="Proteomes" id="UP000234479">
    <property type="component" value="Unassembled WGS sequence"/>
</dbReference>
<dbReference type="OrthoDB" id="5957911at2"/>
<gene>
    <name evidence="2" type="ORF">SGCZBJ_07820</name>
</gene>
<evidence type="ECO:0000256" key="1">
    <source>
        <dbReference type="SAM" id="MobiDB-lite"/>
    </source>
</evidence>
<organism evidence="2 3">
    <name type="scientific">Caulobacter zeae</name>
    <dbReference type="NCBI Taxonomy" id="2055137"/>
    <lineage>
        <taxon>Bacteria</taxon>
        <taxon>Pseudomonadati</taxon>
        <taxon>Pseudomonadota</taxon>
        <taxon>Alphaproteobacteria</taxon>
        <taxon>Caulobacterales</taxon>
        <taxon>Caulobacteraceae</taxon>
        <taxon>Caulobacter</taxon>
    </lineage>
</organism>
<proteinExistence type="predicted"/>
<evidence type="ECO:0000313" key="3">
    <source>
        <dbReference type="Proteomes" id="UP000234479"/>
    </source>
</evidence>
<dbReference type="AlphaFoldDB" id="A0A2N5DMN3"/>
<comment type="caution">
    <text evidence="2">The sequence shown here is derived from an EMBL/GenBank/DDBJ whole genome shotgun (WGS) entry which is preliminary data.</text>
</comment>
<feature type="compositionally biased region" description="Low complexity" evidence="1">
    <location>
        <begin position="1"/>
        <end position="17"/>
    </location>
</feature>
<protein>
    <submittedName>
        <fullName evidence="2">Uncharacterized protein</fullName>
    </submittedName>
</protein>
<evidence type="ECO:0000313" key="2">
    <source>
        <dbReference type="EMBL" id="PLR27297.1"/>
    </source>
</evidence>
<sequence length="102" mass="10708">MSDSSISGFSSASVAPSLAGSNNKNRPGSWFEAMAHAWGQVLDAQAVKITELSDQIGPGGEDKPSVMAQLTAESLRMNFMANSESTSVDSVGRALETMARKN</sequence>